<dbReference type="EMBL" id="PNBA02000009">
    <property type="protein sequence ID" value="KAG6412275.1"/>
    <property type="molecule type" value="Genomic_DNA"/>
</dbReference>
<keyword evidence="3" id="KW-1185">Reference proteome</keyword>
<dbReference type="GO" id="GO:0071339">
    <property type="term" value="C:MLL1 complex"/>
    <property type="evidence" value="ECO:0007669"/>
    <property type="project" value="InterPro"/>
</dbReference>
<feature type="domain" description="FHA" evidence="1">
    <location>
        <begin position="787"/>
        <end position="843"/>
    </location>
</feature>
<gene>
    <name evidence="2" type="ORF">SASPL_124949</name>
</gene>
<dbReference type="GO" id="GO:0002151">
    <property type="term" value="F:G-quadruplex RNA binding"/>
    <property type="evidence" value="ECO:0007669"/>
    <property type="project" value="InterPro"/>
</dbReference>
<evidence type="ECO:0000313" key="3">
    <source>
        <dbReference type="Proteomes" id="UP000298416"/>
    </source>
</evidence>
<dbReference type="PROSITE" id="PS50006">
    <property type="entry name" value="FHA_DOMAIN"/>
    <property type="match status" value="1"/>
</dbReference>
<dbReference type="GO" id="GO:0044545">
    <property type="term" value="C:NSL complex"/>
    <property type="evidence" value="ECO:0007669"/>
    <property type="project" value="TreeGrafter"/>
</dbReference>
<organism evidence="2">
    <name type="scientific">Salvia splendens</name>
    <name type="common">Scarlet sage</name>
    <dbReference type="NCBI Taxonomy" id="180675"/>
    <lineage>
        <taxon>Eukaryota</taxon>
        <taxon>Viridiplantae</taxon>
        <taxon>Streptophyta</taxon>
        <taxon>Embryophyta</taxon>
        <taxon>Tracheophyta</taxon>
        <taxon>Spermatophyta</taxon>
        <taxon>Magnoliopsida</taxon>
        <taxon>eudicotyledons</taxon>
        <taxon>Gunneridae</taxon>
        <taxon>Pentapetalae</taxon>
        <taxon>asterids</taxon>
        <taxon>lamiids</taxon>
        <taxon>Lamiales</taxon>
        <taxon>Lamiaceae</taxon>
        <taxon>Nepetoideae</taxon>
        <taxon>Mentheae</taxon>
        <taxon>Salviinae</taxon>
        <taxon>Salvia</taxon>
        <taxon>Salvia subgen. Calosphace</taxon>
        <taxon>core Calosphace</taxon>
    </lineage>
</organism>
<dbReference type="PANTHER" id="PTHR13233">
    <property type="entry name" value="MICROSPHERULE PROTEIN 1"/>
    <property type="match status" value="1"/>
</dbReference>
<name>A0A8X8XCZ7_SALSN</name>
<sequence>MEGNNTNLISRLDLTLWDLQWLSLHPIQKGILFQNPQSKHTLIPHLKTSLSLVLDFFPPLAGRVATTAHHDGTISYLTTPELSSFTPSIAAATSVSDILEPKYIPKIVTSLFAGIGSANSEGVSKPLLAVQVTELIDGVFIALTANHVAIDGVSFWHFFNSWSEISRGSDTISKTPAGASLESLAKGAVQFSRRYTVHELQDRWVSILYDPVVSEEASAHISVKRRSESVRKHYYPMRKRICIEPLYMMDCNLAPGPGYSNFTDGNEFSSADCKVGNSAPTILGAQGPGYSIRPPPSAKFRPHAAESTGNGITPAFSGVQNHGQEGLGGENVSNDLPYRYEENISLTGDCSEIPGFGQSEDLPPCNLFEAEGLVNQASAYADLQLSDAFLVPQTANESDALGCGDGPSNLEFETPLSRDGTIDLTSRTQDYLEELFDLSNEEGLLYMDNDGKEDIEKSYLDGLSSLLLDSSSQCDLSGSGLGEAAVVADGHLVDRSDTLDGGSYNEDLRDQQEVADVQVSASGVTLKVCPEYCNGVIWCTINTEDPNIPSNEDVFLPYRFPSLTDSSGSHWALHDPSYLGSSSVKNFSSNSNANGGHVVMKNTHTYSPVPSGRMGQFHPSDAAPREAWNSDNPHNVSLASVDANNVITGVKGGPTEMGQVDCIAEILNNGSSNVGMSFQYTDVPKAIDHSLLSDHGELLSENESDVPYFSDVEAMILGMDLDPDDFDLYTNPEVQRYQLEETKRTIIRLEQSADAFRQRARLCSFIWPFLKTFNKETLGCSSSFIEVLMGRATDDIKVDIDLGREKHGGKISRRRATKKMDMYGTFHLTNLGRTPGYINGKEVSPGQSLGLISGCLIEVRGLSFVFETNRKAVKQYMDSSAGEVGFSRI</sequence>
<protein>
    <recommendedName>
        <fullName evidence="1">FHA domain-containing protein</fullName>
    </recommendedName>
</protein>
<evidence type="ECO:0000313" key="2">
    <source>
        <dbReference type="EMBL" id="KAG6412275.1"/>
    </source>
</evidence>
<dbReference type="InterPro" id="IPR037912">
    <property type="entry name" value="MCRS1"/>
</dbReference>
<dbReference type="Pfam" id="PF13325">
    <property type="entry name" value="MCRS_N"/>
    <property type="match status" value="1"/>
</dbReference>
<reference evidence="2" key="2">
    <citation type="submission" date="2020-08" db="EMBL/GenBank/DDBJ databases">
        <title>Plant Genome Project.</title>
        <authorList>
            <person name="Zhang R.-G."/>
        </authorList>
    </citation>
    <scope>NUCLEOTIDE SEQUENCE</scope>
    <source>
        <strain evidence="2">Huo1</strain>
        <tissue evidence="2">Leaf</tissue>
    </source>
</reference>
<dbReference type="PANTHER" id="PTHR13233:SF0">
    <property type="entry name" value="MICROSPHERULE PROTEIN 1"/>
    <property type="match status" value="1"/>
</dbReference>
<dbReference type="Proteomes" id="UP000298416">
    <property type="component" value="Unassembled WGS sequence"/>
</dbReference>
<comment type="caution">
    <text evidence="2">The sequence shown here is derived from an EMBL/GenBank/DDBJ whole genome shotgun (WGS) entry which is preliminary data.</text>
</comment>
<dbReference type="GO" id="GO:0045944">
    <property type="term" value="P:positive regulation of transcription by RNA polymerase II"/>
    <property type="evidence" value="ECO:0007669"/>
    <property type="project" value="TreeGrafter"/>
</dbReference>
<reference evidence="2" key="1">
    <citation type="submission" date="2018-01" db="EMBL/GenBank/DDBJ databases">
        <authorList>
            <person name="Mao J.F."/>
        </authorList>
    </citation>
    <scope>NUCLEOTIDE SEQUENCE</scope>
    <source>
        <strain evidence="2">Huo1</strain>
        <tissue evidence="2">Leaf</tissue>
    </source>
</reference>
<dbReference type="AlphaFoldDB" id="A0A8X8XCZ7"/>
<evidence type="ECO:0000259" key="1">
    <source>
        <dbReference type="PROSITE" id="PS50006"/>
    </source>
</evidence>
<dbReference type="InterPro" id="IPR023213">
    <property type="entry name" value="CAT-like_dom_sf"/>
</dbReference>
<dbReference type="GO" id="GO:0031011">
    <property type="term" value="C:Ino80 complex"/>
    <property type="evidence" value="ECO:0007669"/>
    <property type="project" value="InterPro"/>
</dbReference>
<proteinExistence type="predicted"/>
<dbReference type="InterPro" id="IPR000253">
    <property type="entry name" value="FHA_dom"/>
</dbReference>
<accession>A0A8X8XCZ7</accession>
<dbReference type="InterPro" id="IPR025999">
    <property type="entry name" value="MCRS_N"/>
</dbReference>
<dbReference type="Gene3D" id="3.30.559.10">
    <property type="entry name" value="Chloramphenicol acetyltransferase-like domain"/>
    <property type="match status" value="1"/>
</dbReference>
<dbReference type="Pfam" id="PF02458">
    <property type="entry name" value="Transferase"/>
    <property type="match status" value="1"/>
</dbReference>